<dbReference type="Pfam" id="PF17180">
    <property type="entry name" value="Zn_ribbon_3CxxC_2"/>
    <property type="match status" value="1"/>
</dbReference>
<dbReference type="InterPro" id="IPR036875">
    <property type="entry name" value="Znf_CCHC_sf"/>
</dbReference>
<dbReference type="EMBL" id="KQ977935">
    <property type="protein sequence ID" value="KYM98688.1"/>
    <property type="molecule type" value="Genomic_DNA"/>
</dbReference>
<reference evidence="6 7" key="1">
    <citation type="submission" date="2016-03" db="EMBL/GenBank/DDBJ databases">
        <title>Cyphomyrmex costatus WGS genome.</title>
        <authorList>
            <person name="Nygaard S."/>
            <person name="Hu H."/>
            <person name="Boomsma J."/>
            <person name="Zhang G."/>
        </authorList>
    </citation>
    <scope>NUCLEOTIDE SEQUENCE [LARGE SCALE GENOMIC DNA]</scope>
    <source>
        <strain evidence="6">MS0001</strain>
        <tissue evidence="6">Whole body</tissue>
    </source>
</reference>
<evidence type="ECO:0000313" key="7">
    <source>
        <dbReference type="Proteomes" id="UP000078542"/>
    </source>
</evidence>
<dbReference type="PROSITE" id="PS50158">
    <property type="entry name" value="ZF_CCHC"/>
    <property type="match status" value="1"/>
</dbReference>
<proteinExistence type="predicted"/>
<dbReference type="InterPro" id="IPR027377">
    <property type="entry name" value="ZAR1/RTP1-5-like_Znf-3CxxC"/>
</dbReference>
<keyword evidence="2 4" id="KW-0863">Zinc-finger</keyword>
<evidence type="ECO:0000313" key="6">
    <source>
        <dbReference type="EMBL" id="KYM98688.1"/>
    </source>
</evidence>
<dbReference type="Proteomes" id="UP000078542">
    <property type="component" value="Unassembled WGS sequence"/>
</dbReference>
<dbReference type="InterPro" id="IPR057809">
    <property type="entry name" value="ZCCHC24_C"/>
</dbReference>
<gene>
    <name evidence="6" type="ORF">ALC62_10656</name>
</gene>
<dbReference type="SUPFAM" id="SSF57756">
    <property type="entry name" value="Retrovirus zinc finger-like domains"/>
    <property type="match status" value="1"/>
</dbReference>
<organism evidence="6 7">
    <name type="scientific">Cyphomyrmex costatus</name>
    <dbReference type="NCBI Taxonomy" id="456900"/>
    <lineage>
        <taxon>Eukaryota</taxon>
        <taxon>Metazoa</taxon>
        <taxon>Ecdysozoa</taxon>
        <taxon>Arthropoda</taxon>
        <taxon>Hexapoda</taxon>
        <taxon>Insecta</taxon>
        <taxon>Pterygota</taxon>
        <taxon>Neoptera</taxon>
        <taxon>Endopterygota</taxon>
        <taxon>Hymenoptera</taxon>
        <taxon>Apocrita</taxon>
        <taxon>Aculeata</taxon>
        <taxon>Formicoidea</taxon>
        <taxon>Formicidae</taxon>
        <taxon>Myrmicinae</taxon>
        <taxon>Cyphomyrmex</taxon>
    </lineage>
</organism>
<dbReference type="STRING" id="456900.A0A195CF64"/>
<keyword evidence="7" id="KW-1185">Reference proteome</keyword>
<accession>A0A195CF64</accession>
<dbReference type="AlphaFoldDB" id="A0A195CF64"/>
<evidence type="ECO:0000256" key="3">
    <source>
        <dbReference type="ARBA" id="ARBA00022833"/>
    </source>
</evidence>
<evidence type="ECO:0000256" key="2">
    <source>
        <dbReference type="ARBA" id="ARBA00022771"/>
    </source>
</evidence>
<keyword evidence="3" id="KW-0862">Zinc</keyword>
<dbReference type="GO" id="GO:0008270">
    <property type="term" value="F:zinc ion binding"/>
    <property type="evidence" value="ECO:0007669"/>
    <property type="project" value="UniProtKB-KW"/>
</dbReference>
<dbReference type="Gene3D" id="4.10.60.10">
    <property type="entry name" value="Zinc finger, CCHC-type"/>
    <property type="match status" value="1"/>
</dbReference>
<protein>
    <submittedName>
        <fullName evidence="6">Zinc finger CCHC domain-containing protein 24</fullName>
    </submittedName>
</protein>
<dbReference type="Pfam" id="PF23490">
    <property type="entry name" value="ZCCHC24_C"/>
    <property type="match status" value="1"/>
</dbReference>
<evidence type="ECO:0000256" key="4">
    <source>
        <dbReference type="PROSITE-ProRule" id="PRU00047"/>
    </source>
</evidence>
<dbReference type="InterPro" id="IPR025829">
    <property type="entry name" value="Zn_knuckle_CX2CX3GHX4C"/>
</dbReference>
<dbReference type="InterPro" id="IPR001878">
    <property type="entry name" value="Znf_CCHC"/>
</dbReference>
<dbReference type="GO" id="GO:0003676">
    <property type="term" value="F:nucleic acid binding"/>
    <property type="evidence" value="ECO:0007669"/>
    <property type="project" value="InterPro"/>
</dbReference>
<sequence length="264" mass="29736">MAACHSTPAVQRLQLQDSTRISYGALNGISASSQKTLQQSTYPPLLNWFYLAITEQNPSQPSDQTIGTFKDQDLSLSQFLTYQTKSKLLPAIWSNFPGTTSQTYSHQNALNPSGPVRPMRDSGTESIADLAVHFNELAVGDRKPVKKPPSTYLCHLCFKKGHYIKDCPQARPKGEGLTPYQGKKRCFGEYKCPKCKRKWMSGNSWANMGQECIKCHINVYPHKQRPLEKPDGLDVSDQSKVHPQHLCEKCKTLGYYCRRSTMTT</sequence>
<name>A0A195CF64_9HYME</name>
<dbReference type="SMART" id="SM01328">
    <property type="entry name" value="zf-3CxxC"/>
    <property type="match status" value="1"/>
</dbReference>
<evidence type="ECO:0000259" key="5">
    <source>
        <dbReference type="PROSITE" id="PS50158"/>
    </source>
</evidence>
<evidence type="ECO:0000256" key="1">
    <source>
        <dbReference type="ARBA" id="ARBA00022723"/>
    </source>
</evidence>
<dbReference type="InterPro" id="IPR033446">
    <property type="entry name" value="ZCCHC24_Znf-3CxxC"/>
</dbReference>
<dbReference type="Pfam" id="PF13696">
    <property type="entry name" value="zf-CCHC_2"/>
    <property type="match status" value="1"/>
</dbReference>
<feature type="domain" description="CCHC-type" evidence="5">
    <location>
        <begin position="154"/>
        <end position="169"/>
    </location>
</feature>
<keyword evidence="1" id="KW-0479">Metal-binding</keyword>